<dbReference type="GO" id="GO:0003677">
    <property type="term" value="F:DNA binding"/>
    <property type="evidence" value="ECO:0007669"/>
    <property type="project" value="InterPro"/>
</dbReference>
<dbReference type="SUPFAM" id="SSF48403">
    <property type="entry name" value="Ankyrin repeat"/>
    <property type="match status" value="1"/>
</dbReference>
<feature type="repeat" description="ANK" evidence="6">
    <location>
        <begin position="371"/>
        <end position="403"/>
    </location>
</feature>
<sequence length="532" mass="59151">MLLNQGICPDSRRQENSGGSESYSGYCRGHGSPLAGDAASPQISTTRSPCSPASGLTEESNIGMSGTTHCKKKSKHSDPANCYSRSPKKYVGVRVRMPVKEILKKIRIENAQASGDMQDTALQGELNAVTKKGRVHPYSTKRHKHNKSREDFRVRKIVDEELDALCEILQKDLKQKSHMAVAPALNSCCKEKEGGTLNDLLDVNDSCTGSQKCYAKHGSHPHKCAQPHSETPECLIAQAQQPDSLGATRIQEAFSKYYTDDTPIDISVVTNHSPSFQCSGGHYDHVQNCPVVVTSPNLSSDQDHCAFSVFQFQILQEELRLHTLPLEVLFALDENGNGLIHNAVINGRRALVFALAQQLAAFNIIDMKDALSKTALHLAAERNQHLMVRDLLFLGANGNEVDHSGKTALHICAEHGYWRVLEMFRKSQDEGLHFQVDAIDHNGLTPLQYAIQGQYEAVKELQRNDLTADTQKHLIFKKDQMYEAVSCLLCMGADPVSEYYAFCSLFHPMDDINLQLLLEDTTNYRPMRFPSL</sequence>
<dbReference type="SMART" id="SM00248">
    <property type="entry name" value="ANK"/>
    <property type="match status" value="4"/>
</dbReference>
<evidence type="ECO:0000256" key="6">
    <source>
        <dbReference type="PROSITE-ProRule" id="PRU00023"/>
    </source>
</evidence>
<keyword evidence="5" id="KW-0804">Transcription</keyword>
<dbReference type="Gene3D" id="1.25.40.20">
    <property type="entry name" value="Ankyrin repeat-containing domain"/>
    <property type="match status" value="1"/>
</dbReference>
<accession>A0AAV7UL53</accession>
<keyword evidence="4" id="KW-0010">Activator</keyword>
<keyword evidence="1" id="KW-0677">Repeat</keyword>
<feature type="compositionally biased region" description="Polar residues" evidence="7">
    <location>
        <begin position="57"/>
        <end position="68"/>
    </location>
</feature>
<dbReference type="PROSITE" id="PS52003">
    <property type="entry name" value="OCA"/>
    <property type="match status" value="1"/>
</dbReference>
<feature type="compositionally biased region" description="Low complexity" evidence="7">
    <location>
        <begin position="17"/>
        <end position="26"/>
    </location>
</feature>
<dbReference type="PANTHER" id="PTHR24124:SF8">
    <property type="entry name" value="OCA DOMAIN-CONTAINING PROTEIN"/>
    <property type="match status" value="1"/>
</dbReference>
<feature type="domain" description="OCA" evidence="8">
    <location>
        <begin position="87"/>
        <end position="109"/>
    </location>
</feature>
<keyword evidence="3 6" id="KW-0040">ANK repeat</keyword>
<evidence type="ECO:0000256" key="7">
    <source>
        <dbReference type="SAM" id="MobiDB-lite"/>
    </source>
</evidence>
<dbReference type="InterPro" id="IPR036770">
    <property type="entry name" value="Ankyrin_rpt-contain_sf"/>
</dbReference>
<evidence type="ECO:0000259" key="8">
    <source>
        <dbReference type="PROSITE" id="PS52003"/>
    </source>
</evidence>
<gene>
    <name evidence="9" type="ORF">NDU88_006004</name>
</gene>
<dbReference type="PANTHER" id="PTHR24124">
    <property type="entry name" value="ANKYRIN REPEAT FAMILY A"/>
    <property type="match status" value="1"/>
</dbReference>
<comment type="caution">
    <text evidence="9">The sequence shown here is derived from an EMBL/GenBank/DDBJ whole genome shotgun (WGS) entry which is preliminary data.</text>
</comment>
<organism evidence="9 10">
    <name type="scientific">Pleurodeles waltl</name>
    <name type="common">Iberian ribbed newt</name>
    <dbReference type="NCBI Taxonomy" id="8319"/>
    <lineage>
        <taxon>Eukaryota</taxon>
        <taxon>Metazoa</taxon>
        <taxon>Chordata</taxon>
        <taxon>Craniata</taxon>
        <taxon>Vertebrata</taxon>
        <taxon>Euteleostomi</taxon>
        <taxon>Amphibia</taxon>
        <taxon>Batrachia</taxon>
        <taxon>Caudata</taxon>
        <taxon>Salamandroidea</taxon>
        <taxon>Salamandridae</taxon>
        <taxon>Pleurodelinae</taxon>
        <taxon>Pleurodeles</taxon>
    </lineage>
</organism>
<feature type="compositionally biased region" description="Polar residues" evidence="7">
    <location>
        <begin position="41"/>
        <end position="51"/>
    </location>
</feature>
<reference evidence="9" key="1">
    <citation type="journal article" date="2022" name="bioRxiv">
        <title>Sequencing and chromosome-scale assembly of the giantPleurodeles waltlgenome.</title>
        <authorList>
            <person name="Brown T."/>
            <person name="Elewa A."/>
            <person name="Iarovenko S."/>
            <person name="Subramanian E."/>
            <person name="Araus A.J."/>
            <person name="Petzold A."/>
            <person name="Susuki M."/>
            <person name="Suzuki K.-i.T."/>
            <person name="Hayashi T."/>
            <person name="Toyoda A."/>
            <person name="Oliveira C."/>
            <person name="Osipova E."/>
            <person name="Leigh N.D."/>
            <person name="Simon A."/>
            <person name="Yun M.H."/>
        </authorList>
    </citation>
    <scope>NUCLEOTIDE SEQUENCE</scope>
    <source>
        <strain evidence="9">20211129_DDA</strain>
        <tissue evidence="9">Liver</tissue>
    </source>
</reference>
<feature type="region of interest" description="Disordered" evidence="7">
    <location>
        <begin position="1"/>
        <end position="85"/>
    </location>
</feature>
<name>A0AAV7UL53_PLEWA</name>
<dbReference type="PROSITE" id="PS50297">
    <property type="entry name" value="ANK_REP_REGION"/>
    <property type="match status" value="1"/>
</dbReference>
<evidence type="ECO:0000256" key="5">
    <source>
        <dbReference type="ARBA" id="ARBA00023163"/>
    </source>
</evidence>
<keyword evidence="10" id="KW-1185">Reference proteome</keyword>
<dbReference type="GO" id="GO:0010468">
    <property type="term" value="P:regulation of gene expression"/>
    <property type="evidence" value="ECO:0007669"/>
    <property type="project" value="TreeGrafter"/>
</dbReference>
<dbReference type="EMBL" id="JANPWB010000005">
    <property type="protein sequence ID" value="KAJ1189254.1"/>
    <property type="molecule type" value="Genomic_DNA"/>
</dbReference>
<dbReference type="InterPro" id="IPR047571">
    <property type="entry name" value="OCA"/>
</dbReference>
<protein>
    <recommendedName>
        <fullName evidence="8">OCA domain-containing protein</fullName>
    </recommendedName>
</protein>
<evidence type="ECO:0000256" key="3">
    <source>
        <dbReference type="ARBA" id="ARBA00023043"/>
    </source>
</evidence>
<dbReference type="Proteomes" id="UP001066276">
    <property type="component" value="Chromosome 3_1"/>
</dbReference>
<evidence type="ECO:0000256" key="2">
    <source>
        <dbReference type="ARBA" id="ARBA00023015"/>
    </source>
</evidence>
<evidence type="ECO:0000313" key="9">
    <source>
        <dbReference type="EMBL" id="KAJ1189254.1"/>
    </source>
</evidence>
<proteinExistence type="predicted"/>
<evidence type="ECO:0000256" key="1">
    <source>
        <dbReference type="ARBA" id="ARBA00022737"/>
    </source>
</evidence>
<evidence type="ECO:0000313" key="10">
    <source>
        <dbReference type="Proteomes" id="UP001066276"/>
    </source>
</evidence>
<evidence type="ECO:0000256" key="4">
    <source>
        <dbReference type="ARBA" id="ARBA00023159"/>
    </source>
</evidence>
<dbReference type="InterPro" id="IPR002110">
    <property type="entry name" value="Ankyrin_rpt"/>
</dbReference>
<dbReference type="AlphaFoldDB" id="A0AAV7UL53"/>
<dbReference type="GO" id="GO:0005634">
    <property type="term" value="C:nucleus"/>
    <property type="evidence" value="ECO:0007669"/>
    <property type="project" value="TreeGrafter"/>
</dbReference>
<dbReference type="GO" id="GO:0070974">
    <property type="term" value="F:POU domain binding"/>
    <property type="evidence" value="ECO:0007669"/>
    <property type="project" value="InterPro"/>
</dbReference>
<dbReference type="Pfam" id="PF12796">
    <property type="entry name" value="Ank_2"/>
    <property type="match status" value="1"/>
</dbReference>
<keyword evidence="2" id="KW-0805">Transcription regulation</keyword>
<dbReference type="PROSITE" id="PS50088">
    <property type="entry name" value="ANK_REPEAT"/>
    <property type="match status" value="1"/>
</dbReference>